<dbReference type="Pfam" id="PF20009">
    <property type="entry name" value="GEVED"/>
    <property type="match status" value="1"/>
</dbReference>
<dbReference type="NCBIfam" id="NF033510">
    <property type="entry name" value="Ca_tandemer"/>
    <property type="match status" value="2"/>
</dbReference>
<keyword evidence="2" id="KW-1133">Transmembrane helix</keyword>
<dbReference type="InterPro" id="IPR045474">
    <property type="entry name" value="GEVED"/>
</dbReference>
<feature type="chain" id="PRO_5045229465" evidence="3">
    <location>
        <begin position="25"/>
        <end position="960"/>
    </location>
</feature>
<feature type="domain" description="Bacterial Ig-like" evidence="4">
    <location>
        <begin position="534"/>
        <end position="613"/>
    </location>
</feature>
<evidence type="ECO:0000259" key="4">
    <source>
        <dbReference type="Pfam" id="PF19077"/>
    </source>
</evidence>
<evidence type="ECO:0000259" key="5">
    <source>
        <dbReference type="Pfam" id="PF20009"/>
    </source>
</evidence>
<keyword evidence="3" id="KW-0732">Signal</keyword>
<feature type="signal peptide" evidence="3">
    <location>
        <begin position="1"/>
        <end position="24"/>
    </location>
</feature>
<reference evidence="7" key="1">
    <citation type="submission" date="2022-12" db="EMBL/GenBank/DDBJ databases">
        <authorList>
            <person name="Mo P."/>
        </authorList>
    </citation>
    <scope>NUCLEOTIDE SEQUENCE [LARGE SCALE GENOMIC DNA]</scope>
    <source>
        <strain evidence="7">HUAS 3-15</strain>
    </source>
</reference>
<evidence type="ECO:0000313" key="7">
    <source>
        <dbReference type="Proteomes" id="UP001212821"/>
    </source>
</evidence>
<sequence length="960" mass="95597">MSRRFPRAAAALAVLTVGALTSWHAPLSVAQQSPDSWSAQQRAVLPSGLSVQFDFSAAPGTEVSAAAGRLADRSGGGNPRTVYADGMQPGDPARTFGVTPDHPQPDGSWRTVGTLRLGFSRPVRNPRLHLSGLAAVATGKSGTTSTAARLTLTGGSPAAPALVGRTGWPGWKVDGDSLAPAGSDASSDGVAGSAAEGTLELTGTIRTAVFRVEQRSTARAGSTTAPPELRQAYTVTVDEDLGTAPQAYGNASHVVSDLFLGTDATTPSRRARPRPGGSPGDGPLVELAPGAVRRGNPFARPAASLPPPKLQPGRGEYQGADPSIGFPDEAAIGHCYRLTVPVAVGDQPATLAGWIDFDHSGRFDPAGRAQTEIPAGADTATLEWTVPPGAASGETWARLRIGRDTSQLVPSGGFADSGQVSDQRIRLTVGAARPEIAEPVDGTVLADTRPRIRGEGAVPGASVEVRDGDRTLCRAKAERGGAWSCRPGSALAAGPLVLTPVETTSGGMVLRGEAAKVTVKTAPPAAPVLTLPAYTNDPGLRLIGTGEAGSTVSVADQSTSADLCSSAPVRPDGAWSCLPVENLADGSHRLTPVAVDPAGNRRAGQPAVLVVDTVPPDKPVLTSPAPGEVLRVSRPKLTGRAEPGANVLVTVGAAAGADSGDRAVLCGATAALDGSWSCTANRDLADGEKWLTVTATDPAGNGTSADPAQVRVAAAAPGSASAAASPSPVASASAVSSATASSTAGAAVPTSSTPAATASVGPSSSAAPSAAPSASATAAVASTPRPAEPTASSSSIEIPEIRPVPPGPLPIVVPPPVPPVPPVPSVPASPAVPAGSARPTSPPVPAVSAPPSRGAVPSPGSASATGSTAAPASPGGRPGRAAEPPPADTVEPRSADDQGEPGAGGAQARPLPAPPVQGSAAGRPREARWRGLLAGALLVLAGVGLITRRVFTRGYGARRR</sequence>
<feature type="compositionally biased region" description="Pro residues" evidence="1">
    <location>
        <begin position="802"/>
        <end position="827"/>
    </location>
</feature>
<keyword evidence="7" id="KW-1185">Reference proteome</keyword>
<dbReference type="InterPro" id="IPR013783">
    <property type="entry name" value="Ig-like_fold"/>
</dbReference>
<feature type="region of interest" description="Disordered" evidence="1">
    <location>
        <begin position="744"/>
        <end position="924"/>
    </location>
</feature>
<accession>A0ABY7Q609</accession>
<gene>
    <name evidence="6" type="ORF">O1G21_20500</name>
</gene>
<dbReference type="EMBL" id="CP115450">
    <property type="protein sequence ID" value="WBP87982.1"/>
    <property type="molecule type" value="Genomic_DNA"/>
</dbReference>
<name>A0ABY7Q609_9ACTN</name>
<feature type="compositionally biased region" description="Low complexity" evidence="1">
    <location>
        <begin position="846"/>
        <end position="882"/>
    </location>
</feature>
<keyword evidence="2" id="KW-0812">Transmembrane</keyword>
<dbReference type="Gene3D" id="2.60.40.10">
    <property type="entry name" value="Immunoglobulins"/>
    <property type="match status" value="2"/>
</dbReference>
<feature type="domain" description="Bacterial Ig-like" evidence="4">
    <location>
        <begin position="630"/>
        <end position="712"/>
    </location>
</feature>
<evidence type="ECO:0000256" key="1">
    <source>
        <dbReference type="SAM" id="MobiDB-lite"/>
    </source>
</evidence>
<evidence type="ECO:0000313" key="6">
    <source>
        <dbReference type="EMBL" id="WBP87982.1"/>
    </source>
</evidence>
<keyword evidence="2" id="KW-0472">Membrane</keyword>
<dbReference type="Proteomes" id="UP001212821">
    <property type="component" value="Chromosome"/>
</dbReference>
<feature type="compositionally biased region" description="Low complexity" evidence="1">
    <location>
        <begin position="744"/>
        <end position="798"/>
    </location>
</feature>
<feature type="region of interest" description="Disordered" evidence="1">
    <location>
        <begin position="264"/>
        <end position="317"/>
    </location>
</feature>
<proteinExistence type="predicted"/>
<dbReference type="RefSeq" id="WP_270145877.1">
    <property type="nucleotide sequence ID" value="NZ_CP115450.1"/>
</dbReference>
<feature type="domain" description="GEVED" evidence="5">
    <location>
        <begin position="351"/>
        <end position="422"/>
    </location>
</feature>
<evidence type="ECO:0000256" key="3">
    <source>
        <dbReference type="SAM" id="SignalP"/>
    </source>
</evidence>
<evidence type="ECO:0000256" key="2">
    <source>
        <dbReference type="SAM" id="Phobius"/>
    </source>
</evidence>
<dbReference type="Pfam" id="PF19077">
    <property type="entry name" value="Big_13"/>
    <property type="match status" value="2"/>
</dbReference>
<protein>
    <submittedName>
        <fullName evidence="6">Ig-like domain-containing protein</fullName>
    </submittedName>
</protein>
<feature type="transmembrane region" description="Helical" evidence="2">
    <location>
        <begin position="929"/>
        <end position="951"/>
    </location>
</feature>
<dbReference type="InterPro" id="IPR044016">
    <property type="entry name" value="Big_13"/>
</dbReference>
<feature type="compositionally biased region" description="Low complexity" evidence="1">
    <location>
        <begin position="828"/>
        <end position="839"/>
    </location>
</feature>
<organism evidence="6 7">
    <name type="scientific">Kitasatospora cathayae</name>
    <dbReference type="NCBI Taxonomy" id="3004092"/>
    <lineage>
        <taxon>Bacteria</taxon>
        <taxon>Bacillati</taxon>
        <taxon>Actinomycetota</taxon>
        <taxon>Actinomycetes</taxon>
        <taxon>Kitasatosporales</taxon>
        <taxon>Streptomycetaceae</taxon>
        <taxon>Kitasatospora</taxon>
    </lineage>
</organism>